<comment type="caution">
    <text evidence="1">The sequence shown here is derived from an EMBL/GenBank/DDBJ whole genome shotgun (WGS) entry which is preliminary data.</text>
</comment>
<dbReference type="Gene3D" id="3.40.50.1000">
    <property type="entry name" value="HAD superfamily/HAD-like"/>
    <property type="match status" value="1"/>
</dbReference>
<protein>
    <submittedName>
        <fullName evidence="1">Uncharacterized protein</fullName>
    </submittedName>
</protein>
<name>X0XDV8_9ZZZZ</name>
<dbReference type="InterPro" id="IPR023214">
    <property type="entry name" value="HAD_sf"/>
</dbReference>
<evidence type="ECO:0000313" key="1">
    <source>
        <dbReference type="EMBL" id="GAG23141.1"/>
    </source>
</evidence>
<sequence length="170" mass="19231">MIDAGNMRIMVFLHGTTIMQKTGLGRTRGERVQQVMDREESVCDFASYIPIDDAVVKLRKWQEQGADIFYVTFRQKAEDVEVDKSVLAKHGFPDGLVLFRHQGEGYRDLAEKLKPDVLIEDDCQSIGGNKQTISAQLTSDVQRSIRAITVREFEGIDHLADDLSELKQAM</sequence>
<dbReference type="EMBL" id="BARS01035844">
    <property type="protein sequence ID" value="GAG23141.1"/>
    <property type="molecule type" value="Genomic_DNA"/>
</dbReference>
<reference evidence="1" key="1">
    <citation type="journal article" date="2014" name="Front. Microbiol.">
        <title>High frequency of phylogenetically diverse reductive dehalogenase-homologous genes in deep subseafloor sedimentary metagenomes.</title>
        <authorList>
            <person name="Kawai M."/>
            <person name="Futagami T."/>
            <person name="Toyoda A."/>
            <person name="Takaki Y."/>
            <person name="Nishi S."/>
            <person name="Hori S."/>
            <person name="Arai W."/>
            <person name="Tsubouchi T."/>
            <person name="Morono Y."/>
            <person name="Uchiyama I."/>
            <person name="Ito T."/>
            <person name="Fujiyama A."/>
            <person name="Inagaki F."/>
            <person name="Takami H."/>
        </authorList>
    </citation>
    <scope>NUCLEOTIDE SEQUENCE</scope>
    <source>
        <strain evidence="1">Expedition CK06-06</strain>
    </source>
</reference>
<proteinExistence type="predicted"/>
<dbReference type="AlphaFoldDB" id="X0XDV8"/>
<organism evidence="1">
    <name type="scientific">marine sediment metagenome</name>
    <dbReference type="NCBI Taxonomy" id="412755"/>
    <lineage>
        <taxon>unclassified sequences</taxon>
        <taxon>metagenomes</taxon>
        <taxon>ecological metagenomes</taxon>
    </lineage>
</organism>
<accession>X0XDV8</accession>
<gene>
    <name evidence="1" type="ORF">S01H1_55172</name>
</gene>